<dbReference type="InterPro" id="IPR016130">
    <property type="entry name" value="Tyr_Pase_AS"/>
</dbReference>
<dbReference type="PROSITE" id="PS00383">
    <property type="entry name" value="TYR_PHOSPHATASE_1"/>
    <property type="match status" value="1"/>
</dbReference>
<comment type="similarity">
    <text evidence="1">Belongs to the protein-tyrosine phosphatase family. Non-receptor class dual specificity subfamily.</text>
</comment>
<evidence type="ECO:0000259" key="5">
    <source>
        <dbReference type="PROSITE" id="PS50054"/>
    </source>
</evidence>
<evidence type="ECO:0000256" key="4">
    <source>
        <dbReference type="ARBA" id="ARBA00022912"/>
    </source>
</evidence>
<dbReference type="GO" id="GO:0004722">
    <property type="term" value="F:protein serine/threonine phosphatase activity"/>
    <property type="evidence" value="ECO:0007669"/>
    <property type="project" value="UniProtKB-EC"/>
</dbReference>
<dbReference type="PANTHER" id="PTHR45961:SF6">
    <property type="entry name" value="IP21249P"/>
    <property type="match status" value="1"/>
</dbReference>
<evidence type="ECO:0000256" key="1">
    <source>
        <dbReference type="ARBA" id="ARBA00008601"/>
    </source>
</evidence>
<sequence length="166" mass="18923">MSFLSSIAKITDYMYLCGERAITRTRLNKLGITDVVNCTLDVPNRMDPGIKCVQISIPDRPFSQLDVHFDRVSDLIHKVHSRGGKVLVHCVAGVSRSATLCIAYLMKHQNMTLFDAHHFVWTQRKIVRPNPGFWKQLIAYERKLHGRNTVKMVNSIVGSVPNIYLM</sequence>
<organism evidence="7 8">
    <name type="scientific">Mytilus galloprovincialis</name>
    <name type="common">Mediterranean mussel</name>
    <dbReference type="NCBI Taxonomy" id="29158"/>
    <lineage>
        <taxon>Eukaryota</taxon>
        <taxon>Metazoa</taxon>
        <taxon>Spiralia</taxon>
        <taxon>Lophotrochozoa</taxon>
        <taxon>Mollusca</taxon>
        <taxon>Bivalvia</taxon>
        <taxon>Autobranchia</taxon>
        <taxon>Pteriomorphia</taxon>
        <taxon>Mytilida</taxon>
        <taxon>Mytiloidea</taxon>
        <taxon>Mytilidae</taxon>
        <taxon>Mytilinae</taxon>
        <taxon>Mytilus</taxon>
    </lineage>
</organism>
<dbReference type="Proteomes" id="UP000596742">
    <property type="component" value="Unassembled WGS sequence"/>
</dbReference>
<feature type="domain" description="Tyrosine-protein phosphatase" evidence="5">
    <location>
        <begin position="6"/>
        <end position="146"/>
    </location>
</feature>
<proteinExistence type="inferred from homology"/>
<dbReference type="InterPro" id="IPR000387">
    <property type="entry name" value="Tyr_Pase_dom"/>
</dbReference>
<dbReference type="Gene3D" id="3.90.190.10">
    <property type="entry name" value="Protein tyrosine phosphatase superfamily"/>
    <property type="match status" value="1"/>
</dbReference>
<evidence type="ECO:0000313" key="7">
    <source>
        <dbReference type="EMBL" id="VDI32913.1"/>
    </source>
</evidence>
<dbReference type="SUPFAM" id="SSF52799">
    <property type="entry name" value="(Phosphotyrosine protein) phosphatases II"/>
    <property type="match status" value="1"/>
</dbReference>
<comment type="caution">
    <text evidence="7">The sequence shown here is derived from an EMBL/GenBank/DDBJ whole genome shotgun (WGS) entry which is preliminary data.</text>
</comment>
<dbReference type="Pfam" id="PF00782">
    <property type="entry name" value="DSPc"/>
    <property type="match status" value="1"/>
</dbReference>
<name>A0A8B6EEI1_MYTGA</name>
<dbReference type="AlphaFoldDB" id="A0A8B6EEI1"/>
<dbReference type="InterPro" id="IPR020422">
    <property type="entry name" value="TYR_PHOSPHATASE_DUAL_dom"/>
</dbReference>
<dbReference type="InterPro" id="IPR020420">
    <property type="entry name" value="Atypical_DUSP_subfamB"/>
</dbReference>
<evidence type="ECO:0000313" key="8">
    <source>
        <dbReference type="Proteomes" id="UP000596742"/>
    </source>
</evidence>
<dbReference type="PROSITE" id="PS50054">
    <property type="entry name" value="TYR_PHOSPHATASE_DUAL"/>
    <property type="match status" value="1"/>
</dbReference>
<dbReference type="PRINTS" id="PR01910">
    <property type="entry name" value="ADSPHPHTASEB"/>
</dbReference>
<evidence type="ECO:0000256" key="3">
    <source>
        <dbReference type="ARBA" id="ARBA00022801"/>
    </source>
</evidence>
<dbReference type="PROSITE" id="PS50056">
    <property type="entry name" value="TYR_PHOSPHATASE_2"/>
    <property type="match status" value="1"/>
</dbReference>
<keyword evidence="4" id="KW-0904">Protein phosphatase</keyword>
<dbReference type="SMART" id="SM00195">
    <property type="entry name" value="DSPc"/>
    <property type="match status" value="1"/>
</dbReference>
<reference evidence="7" key="1">
    <citation type="submission" date="2018-11" db="EMBL/GenBank/DDBJ databases">
        <authorList>
            <person name="Alioto T."/>
            <person name="Alioto T."/>
        </authorList>
    </citation>
    <scope>NUCLEOTIDE SEQUENCE</scope>
</reference>
<dbReference type="InterPro" id="IPR029021">
    <property type="entry name" value="Prot-tyrosine_phosphatase-like"/>
</dbReference>
<protein>
    <recommendedName>
        <fullName evidence="2">protein-serine/threonine phosphatase</fullName>
        <ecNumber evidence="2">3.1.3.16</ecNumber>
    </recommendedName>
</protein>
<keyword evidence="3 7" id="KW-0378">Hydrolase</keyword>
<dbReference type="InterPro" id="IPR052103">
    <property type="entry name" value="Dual_spec_Phospatases"/>
</dbReference>
<feature type="domain" description="Tyrosine specific protein phosphatases" evidence="6">
    <location>
        <begin position="70"/>
        <end position="124"/>
    </location>
</feature>
<dbReference type="EC" id="3.1.3.16" evidence="2"/>
<dbReference type="EMBL" id="UYJE01004974">
    <property type="protein sequence ID" value="VDI32913.1"/>
    <property type="molecule type" value="Genomic_DNA"/>
</dbReference>
<keyword evidence="8" id="KW-1185">Reference proteome</keyword>
<dbReference type="GO" id="GO:0005737">
    <property type="term" value="C:cytoplasm"/>
    <property type="evidence" value="ECO:0007669"/>
    <property type="project" value="TreeGrafter"/>
</dbReference>
<evidence type="ECO:0000259" key="6">
    <source>
        <dbReference type="PROSITE" id="PS50056"/>
    </source>
</evidence>
<evidence type="ECO:0000256" key="2">
    <source>
        <dbReference type="ARBA" id="ARBA00013081"/>
    </source>
</evidence>
<dbReference type="InterPro" id="IPR000340">
    <property type="entry name" value="Dual-sp_phosphatase_cat-dom"/>
</dbReference>
<dbReference type="CDD" id="cd14514">
    <property type="entry name" value="DUSP14-like"/>
    <property type="match status" value="1"/>
</dbReference>
<dbReference type="PANTHER" id="PTHR45961">
    <property type="entry name" value="IP21249P"/>
    <property type="match status" value="1"/>
</dbReference>
<gene>
    <name evidence="7" type="ORF">MGAL_10B007431</name>
</gene>
<dbReference type="GO" id="GO:0017017">
    <property type="term" value="F:MAP kinase tyrosine/serine/threonine phosphatase activity"/>
    <property type="evidence" value="ECO:0007669"/>
    <property type="project" value="InterPro"/>
</dbReference>
<dbReference type="OrthoDB" id="285418at2759"/>
<accession>A0A8B6EEI1</accession>